<dbReference type="EMBL" id="KV784384">
    <property type="protein sequence ID" value="OEU07699.1"/>
    <property type="molecule type" value="Genomic_DNA"/>
</dbReference>
<dbReference type="KEGG" id="fcy:FRACYDRAFT_271912"/>
<evidence type="ECO:0000313" key="1">
    <source>
        <dbReference type="EMBL" id="OEU07699.1"/>
    </source>
</evidence>
<organism evidence="1 2">
    <name type="scientific">Fragilariopsis cylindrus CCMP1102</name>
    <dbReference type="NCBI Taxonomy" id="635003"/>
    <lineage>
        <taxon>Eukaryota</taxon>
        <taxon>Sar</taxon>
        <taxon>Stramenopiles</taxon>
        <taxon>Ochrophyta</taxon>
        <taxon>Bacillariophyta</taxon>
        <taxon>Bacillariophyceae</taxon>
        <taxon>Bacillariophycidae</taxon>
        <taxon>Bacillariales</taxon>
        <taxon>Bacillariaceae</taxon>
        <taxon>Fragilariopsis</taxon>
    </lineage>
</organism>
<protein>
    <submittedName>
        <fullName evidence="1">Uncharacterized protein</fullName>
    </submittedName>
</protein>
<gene>
    <name evidence="1" type="ORF">FRACYDRAFT_271912</name>
</gene>
<dbReference type="InParanoid" id="A0A1E7EP04"/>
<name>A0A1E7EP04_9STRA</name>
<reference evidence="1 2" key="1">
    <citation type="submission" date="2016-09" db="EMBL/GenBank/DDBJ databases">
        <title>Extensive genetic diversity and differential bi-allelic expression allows diatom success in the polar Southern Ocean.</title>
        <authorList>
            <consortium name="DOE Joint Genome Institute"/>
            <person name="Mock T."/>
            <person name="Otillar R.P."/>
            <person name="Strauss J."/>
            <person name="Dupont C."/>
            <person name="Frickenhaus S."/>
            <person name="Maumus F."/>
            <person name="Mcmullan M."/>
            <person name="Sanges R."/>
            <person name="Schmutz J."/>
            <person name="Toseland A."/>
            <person name="Valas R."/>
            <person name="Veluchamy A."/>
            <person name="Ward B.J."/>
            <person name="Allen A."/>
            <person name="Barry K."/>
            <person name="Falciatore A."/>
            <person name="Ferrante M."/>
            <person name="Fortunato A.E."/>
            <person name="Gloeckner G."/>
            <person name="Gruber A."/>
            <person name="Hipkin R."/>
            <person name="Janech M."/>
            <person name="Kroth P."/>
            <person name="Leese F."/>
            <person name="Lindquist E."/>
            <person name="Lyon B.R."/>
            <person name="Martin J."/>
            <person name="Mayer C."/>
            <person name="Parker M."/>
            <person name="Quesneville H."/>
            <person name="Raymond J."/>
            <person name="Uhlig C."/>
            <person name="Valentin K.U."/>
            <person name="Worden A.Z."/>
            <person name="Armbrust E.V."/>
            <person name="Bowler C."/>
            <person name="Green B."/>
            <person name="Moulton V."/>
            <person name="Van Oosterhout C."/>
            <person name="Grigoriev I."/>
        </authorList>
    </citation>
    <scope>NUCLEOTIDE SEQUENCE [LARGE SCALE GENOMIC DNA]</scope>
    <source>
        <strain evidence="1 2">CCMP1102</strain>
    </source>
</reference>
<dbReference type="AlphaFoldDB" id="A0A1E7EP04"/>
<keyword evidence="2" id="KW-1185">Reference proteome</keyword>
<sequence>MAWIANMNPLSTVDTLRRAVNPFIGYNDGWKTEYDKSTGKAGKPGVIAKKKGAVLQFELSDLSIPLNILTIQYLRSYGETWEGSEVLITVRRKRILPDWTKITTTQLSGIHDAKTSIAYDAEIHFPDEIEMGSDVQVEIQLTGGTTFKIIGMMLCSR</sequence>
<proteinExistence type="predicted"/>
<accession>A0A1E7EP04</accession>
<evidence type="ECO:0000313" key="2">
    <source>
        <dbReference type="Proteomes" id="UP000095751"/>
    </source>
</evidence>
<dbReference type="Proteomes" id="UP000095751">
    <property type="component" value="Unassembled WGS sequence"/>
</dbReference>